<dbReference type="RefSeq" id="WP_086987757.1">
    <property type="nucleotide sequence ID" value="NZ_FJNA01000005.1"/>
</dbReference>
<proteinExistence type="predicted"/>
<organism evidence="1 2">
    <name type="scientific">Trichococcus collinsii</name>
    <dbReference type="NCBI Taxonomy" id="157076"/>
    <lineage>
        <taxon>Bacteria</taxon>
        <taxon>Bacillati</taxon>
        <taxon>Bacillota</taxon>
        <taxon>Bacilli</taxon>
        <taxon>Lactobacillales</taxon>
        <taxon>Carnobacteriaceae</taxon>
        <taxon>Trichococcus</taxon>
    </lineage>
</organism>
<evidence type="ECO:0000313" key="1">
    <source>
        <dbReference type="EMBL" id="SEA96247.1"/>
    </source>
</evidence>
<reference evidence="1 2" key="1">
    <citation type="submission" date="2016-10" db="EMBL/GenBank/DDBJ databases">
        <authorList>
            <person name="Varghese N."/>
            <person name="Submissions S."/>
        </authorList>
    </citation>
    <scope>NUCLEOTIDE SEQUENCE [LARGE SCALE GENOMIC DNA]</scope>
    <source>
        <strain evidence="1 2">DSM 14526</strain>
    </source>
</reference>
<gene>
    <name evidence="1" type="ORF">SAMN04488525_11340</name>
</gene>
<protein>
    <submittedName>
        <fullName evidence="1">Zinc-or iron-chelating domain-containing protein</fullName>
    </submittedName>
</protein>
<keyword evidence="2" id="KW-1185">Reference proteome</keyword>
<dbReference type="AlphaFoldDB" id="A0AB38A3Z4"/>
<dbReference type="EMBL" id="FNQH01000013">
    <property type="protein sequence ID" value="SEA96247.1"/>
    <property type="molecule type" value="Genomic_DNA"/>
</dbReference>
<dbReference type="Pfam" id="PF03692">
    <property type="entry name" value="CxxCxxCC"/>
    <property type="match status" value="1"/>
</dbReference>
<evidence type="ECO:0000313" key="2">
    <source>
        <dbReference type="Proteomes" id="UP000199042"/>
    </source>
</evidence>
<accession>A0AB38A3Z4</accession>
<dbReference type="Proteomes" id="UP000199042">
    <property type="component" value="Unassembled WGS sequence"/>
</dbReference>
<name>A0AB38A3Z4_9LACT</name>
<comment type="caution">
    <text evidence="1">The sequence shown here is derived from an EMBL/GenBank/DDBJ whole genome shotgun (WGS) entry which is preliminary data.</text>
</comment>
<dbReference type="InterPro" id="IPR005358">
    <property type="entry name" value="Puta_zinc/iron-chelating_dom"/>
</dbReference>
<sequence length="104" mass="11793">MTWSCSGCGGCCGNFLPLSNGEINVIKRHLKTHPEITAYEGDAMDCPFLNDKEKDRCQIYEIRPAICKGFRCIDKGPSPELAKRMVQKKMRPVSMRETFFSNSK</sequence>